<dbReference type="RefSeq" id="WP_005237402.1">
    <property type="nucleotide sequence ID" value="NZ_GL872323.1"/>
</dbReference>
<feature type="transmembrane region" description="Helical" evidence="1">
    <location>
        <begin position="76"/>
        <end position="94"/>
    </location>
</feature>
<reference evidence="2 3" key="1">
    <citation type="submission" date="2011-01" db="EMBL/GenBank/DDBJ databases">
        <authorList>
            <person name="Muzny D."/>
            <person name="Qin X."/>
            <person name="Deng J."/>
            <person name="Jiang H."/>
            <person name="Liu Y."/>
            <person name="Qu J."/>
            <person name="Song X.-Z."/>
            <person name="Zhang L."/>
            <person name="Thornton R."/>
            <person name="Coyle M."/>
            <person name="Francisco L."/>
            <person name="Jackson L."/>
            <person name="Javaid M."/>
            <person name="Korchina V."/>
            <person name="Kovar C."/>
            <person name="Mata R."/>
            <person name="Mathew T."/>
            <person name="Ngo R."/>
            <person name="Nguyen L."/>
            <person name="Nguyen N."/>
            <person name="Okwuonu G."/>
            <person name="Ongeri F."/>
            <person name="Pham C."/>
            <person name="Simmons D."/>
            <person name="Wilczek-Boney K."/>
            <person name="Hale W."/>
            <person name="Jakkamsetti A."/>
            <person name="Pham P."/>
            <person name="Ruth R."/>
            <person name="San Lucas F."/>
            <person name="Warren J."/>
            <person name="Zhang J."/>
            <person name="Zhao Z."/>
            <person name="Zhou C."/>
            <person name="Zhu D."/>
            <person name="Lee S."/>
            <person name="Bess C."/>
            <person name="Blankenburg K."/>
            <person name="Forbes L."/>
            <person name="Fu Q."/>
            <person name="Gubbala S."/>
            <person name="Hirani K."/>
            <person name="Jayaseelan J.C."/>
            <person name="Lara F."/>
            <person name="Munidasa M."/>
            <person name="Palculict T."/>
            <person name="Patil S."/>
            <person name="Pu L.-L."/>
            <person name="Saada N."/>
            <person name="Tang L."/>
            <person name="Weissenberger G."/>
            <person name="Zhu Y."/>
            <person name="Hemphill L."/>
            <person name="Shang Y."/>
            <person name="Youmans B."/>
            <person name="Ayvaz T."/>
            <person name="Ross M."/>
            <person name="Santibanez J."/>
            <person name="Aqrawi P."/>
            <person name="Gross S."/>
            <person name="Joshi V."/>
            <person name="Fowler G."/>
            <person name="Nazareth L."/>
            <person name="Reid J."/>
            <person name="Worley K."/>
            <person name="Petrosino J."/>
            <person name="Highlander S."/>
            <person name="Gibbs R."/>
        </authorList>
    </citation>
    <scope>NUCLEOTIDE SEQUENCE [LARGE SCALE GENOMIC DNA]</scope>
    <source>
        <strain evidence="2 3">ATCC 12755</strain>
    </source>
</reference>
<dbReference type="AlphaFoldDB" id="F0EPD3"/>
<dbReference type="Proteomes" id="UP000004835">
    <property type="component" value="Unassembled WGS sequence"/>
</dbReference>
<protein>
    <submittedName>
        <fullName evidence="2">Uncharacterized protein</fullName>
    </submittedName>
</protein>
<dbReference type="Gene3D" id="1.10.1760.20">
    <property type="match status" value="1"/>
</dbReference>
<feature type="transmembrane region" description="Helical" evidence="1">
    <location>
        <begin position="41"/>
        <end position="64"/>
    </location>
</feature>
<keyword evidence="1" id="KW-0812">Transmembrane</keyword>
<dbReference type="HOGENOM" id="CLU_069956_1_1_9"/>
<comment type="caution">
    <text evidence="2">The sequence shown here is derived from an EMBL/GenBank/DDBJ whole genome shotgun (WGS) entry which is preliminary data.</text>
</comment>
<evidence type="ECO:0000313" key="2">
    <source>
        <dbReference type="EMBL" id="EGC68158.1"/>
    </source>
</evidence>
<feature type="transmembrane region" description="Helical" evidence="1">
    <location>
        <begin position="14"/>
        <end position="34"/>
    </location>
</feature>
<sequence>MLPPQSKVFSVQRISHLALLTAACIVGRLVFVFIPNVQPMSALLFLVAFSYCLTDALMIALLSLLGTNIYLGMGPWTISQLAALTGTIVLFQQLGKIPIIKKNRILQAFFAFLCGLLYGLIVSLMEVWLYQFPSFLAYYLQGLLFDFFHASGNFVFYLLLWPVFERITPNSYKLKKKTSDFDGMKNPANFVFVFL</sequence>
<name>F0EPD3_ENTCA</name>
<accession>F0EPD3</accession>
<gene>
    <name evidence="2" type="ORF">HMPREF9087_3275</name>
</gene>
<proteinExistence type="predicted"/>
<organism evidence="2 3">
    <name type="scientific">Enterococcus casseliflavus ATCC 12755</name>
    <dbReference type="NCBI Taxonomy" id="888066"/>
    <lineage>
        <taxon>Bacteria</taxon>
        <taxon>Bacillati</taxon>
        <taxon>Bacillota</taxon>
        <taxon>Bacilli</taxon>
        <taxon>Lactobacillales</taxon>
        <taxon>Enterococcaceae</taxon>
        <taxon>Enterococcus</taxon>
    </lineage>
</organism>
<dbReference type="EMBL" id="AEWT01000031">
    <property type="protein sequence ID" value="EGC68158.1"/>
    <property type="molecule type" value="Genomic_DNA"/>
</dbReference>
<evidence type="ECO:0000313" key="3">
    <source>
        <dbReference type="Proteomes" id="UP000004835"/>
    </source>
</evidence>
<evidence type="ECO:0000256" key="1">
    <source>
        <dbReference type="SAM" id="Phobius"/>
    </source>
</evidence>
<keyword evidence="1" id="KW-0472">Membrane</keyword>
<dbReference type="PROSITE" id="PS51257">
    <property type="entry name" value="PROKAR_LIPOPROTEIN"/>
    <property type="match status" value="1"/>
</dbReference>
<keyword evidence="1" id="KW-1133">Transmembrane helix</keyword>
<feature type="transmembrane region" description="Helical" evidence="1">
    <location>
        <begin position="106"/>
        <end position="130"/>
    </location>
</feature>
<feature type="transmembrane region" description="Helical" evidence="1">
    <location>
        <begin position="136"/>
        <end position="164"/>
    </location>
</feature>